<reference evidence="2 3" key="1">
    <citation type="submission" date="2019-04" db="EMBL/GenBank/DDBJ databases">
        <title>Thalassotalea guangxiensis sp. nov., isolated from sediment of the coastal wetland.</title>
        <authorList>
            <person name="Zheng S."/>
            <person name="Zhang D."/>
        </authorList>
    </citation>
    <scope>NUCLEOTIDE SEQUENCE [LARGE SCALE GENOMIC DNA]</scope>
    <source>
        <strain evidence="2 3">ZS-4</strain>
    </source>
</reference>
<dbReference type="Proteomes" id="UP000307999">
    <property type="component" value="Unassembled WGS sequence"/>
</dbReference>
<feature type="region of interest" description="Disordered" evidence="1">
    <location>
        <begin position="1"/>
        <end position="37"/>
    </location>
</feature>
<dbReference type="EMBL" id="SWDB01000005">
    <property type="protein sequence ID" value="TKB46893.1"/>
    <property type="molecule type" value="Genomic_DNA"/>
</dbReference>
<sequence>MTGNEMNDDDFDDGADFEPDATDTDLPKSDNQVSKRTRKRIDELLEKKRLKELLDEDDWEL</sequence>
<accession>A0A4U1B8B6</accession>
<dbReference type="InterPro" id="IPR058059">
    <property type="entry name" value="PA3496-like"/>
</dbReference>
<comment type="caution">
    <text evidence="2">The sequence shown here is derived from an EMBL/GenBank/DDBJ whole genome shotgun (WGS) entry which is preliminary data.</text>
</comment>
<proteinExistence type="predicted"/>
<dbReference type="AlphaFoldDB" id="A0A4U1B8B6"/>
<protein>
    <submittedName>
        <fullName evidence="2">Uncharacterized protein</fullName>
    </submittedName>
</protein>
<dbReference type="NCBIfam" id="NF046101">
    <property type="entry name" value="PA3496_fam"/>
    <property type="match status" value="1"/>
</dbReference>
<gene>
    <name evidence="2" type="ORF">E8M12_02830</name>
</gene>
<feature type="compositionally biased region" description="Acidic residues" evidence="1">
    <location>
        <begin position="1"/>
        <end position="23"/>
    </location>
</feature>
<evidence type="ECO:0000256" key="1">
    <source>
        <dbReference type="SAM" id="MobiDB-lite"/>
    </source>
</evidence>
<organism evidence="2 3">
    <name type="scientific">Thalassotalea mangrovi</name>
    <dbReference type="NCBI Taxonomy" id="2572245"/>
    <lineage>
        <taxon>Bacteria</taxon>
        <taxon>Pseudomonadati</taxon>
        <taxon>Pseudomonadota</taxon>
        <taxon>Gammaproteobacteria</taxon>
        <taxon>Alteromonadales</taxon>
        <taxon>Colwelliaceae</taxon>
        <taxon>Thalassotalea</taxon>
    </lineage>
</organism>
<evidence type="ECO:0000313" key="2">
    <source>
        <dbReference type="EMBL" id="TKB46893.1"/>
    </source>
</evidence>
<keyword evidence="3" id="KW-1185">Reference proteome</keyword>
<dbReference type="RefSeq" id="WP_136734572.1">
    <property type="nucleotide sequence ID" value="NZ_SWDB01000005.1"/>
</dbReference>
<name>A0A4U1B8B6_9GAMM</name>
<evidence type="ECO:0000313" key="3">
    <source>
        <dbReference type="Proteomes" id="UP000307999"/>
    </source>
</evidence>